<name>A0AAW5R529_9HYPH</name>
<sequence>MPMPEQSRKDGVRVTTYAGPGAEPEMHIVPWPKVPPKGALIRIGACGVCGTDQHILKGHWPKPLPWPFTLGHELAGEIVEIGSELTKDHMGNPIGVGSRLMLPPLMPCGFCDWCKRYPEQSNKCLTPVYYGRYLGFDKPPHLWGGWAEYVYVDLGELPGTKIYKLPDDMSYLLGSLSEPLTSCIRGFNRAIRAGAFTWGDTVVIQGTGPIGILAIAAAQEMGARRVIAVGAPENPRLALAREFGAEATVDITEYKTPEDRIEVVRDIVGGYGADLVMDCSGHPTAGPEGIEFLRDGGCYVEMGQFTDAGSIETNWHRICTKDITLLGSWAFTANDLALGVRMLDKARDKYPWRKMQTLYPFSLDGVKQAVADAMAMKTVKSTIVPNEDMVRGE</sequence>
<dbReference type="InterPro" id="IPR013154">
    <property type="entry name" value="ADH-like_N"/>
</dbReference>
<dbReference type="Pfam" id="PF08240">
    <property type="entry name" value="ADH_N"/>
    <property type="match status" value="1"/>
</dbReference>
<organism evidence="4 5">
    <name type="scientific">Microbaculum marinisediminis</name>
    <dbReference type="NCBI Taxonomy" id="2931392"/>
    <lineage>
        <taxon>Bacteria</taxon>
        <taxon>Pseudomonadati</taxon>
        <taxon>Pseudomonadota</taxon>
        <taxon>Alphaproteobacteria</taxon>
        <taxon>Hyphomicrobiales</taxon>
        <taxon>Tepidamorphaceae</taxon>
        <taxon>Microbaculum</taxon>
    </lineage>
</organism>
<dbReference type="RefSeq" id="WP_261617819.1">
    <property type="nucleotide sequence ID" value="NZ_JALIDZ010000011.1"/>
</dbReference>
<dbReference type="Gene3D" id="3.90.180.10">
    <property type="entry name" value="Medium-chain alcohol dehydrogenases, catalytic domain"/>
    <property type="match status" value="1"/>
</dbReference>
<evidence type="ECO:0000256" key="1">
    <source>
        <dbReference type="ARBA" id="ARBA00023002"/>
    </source>
</evidence>
<gene>
    <name evidence="4" type="ORF">MUB46_20390</name>
</gene>
<evidence type="ECO:0000313" key="5">
    <source>
        <dbReference type="Proteomes" id="UP001320898"/>
    </source>
</evidence>
<dbReference type="InterPro" id="IPR036291">
    <property type="entry name" value="NAD(P)-bd_dom_sf"/>
</dbReference>
<dbReference type="InterPro" id="IPR013149">
    <property type="entry name" value="ADH-like_C"/>
</dbReference>
<dbReference type="PANTHER" id="PTHR43401">
    <property type="entry name" value="L-THREONINE 3-DEHYDROGENASE"/>
    <property type="match status" value="1"/>
</dbReference>
<protein>
    <submittedName>
        <fullName evidence="4">Zinc-binding dehydrogenase</fullName>
    </submittedName>
</protein>
<accession>A0AAW5R529</accession>
<evidence type="ECO:0000313" key="4">
    <source>
        <dbReference type="EMBL" id="MCT8974232.1"/>
    </source>
</evidence>
<keyword evidence="1" id="KW-0560">Oxidoreductase</keyword>
<comment type="caution">
    <text evidence="4">The sequence shown here is derived from an EMBL/GenBank/DDBJ whole genome shotgun (WGS) entry which is preliminary data.</text>
</comment>
<proteinExistence type="predicted"/>
<dbReference type="InterPro" id="IPR050129">
    <property type="entry name" value="Zn_alcohol_dh"/>
</dbReference>
<feature type="domain" description="Alcohol dehydrogenase-like N-terminal" evidence="3">
    <location>
        <begin position="36"/>
        <end position="153"/>
    </location>
</feature>
<dbReference type="EMBL" id="JALIDZ010000011">
    <property type="protein sequence ID" value="MCT8974232.1"/>
    <property type="molecule type" value="Genomic_DNA"/>
</dbReference>
<dbReference type="GO" id="GO:0016491">
    <property type="term" value="F:oxidoreductase activity"/>
    <property type="evidence" value="ECO:0007669"/>
    <property type="project" value="UniProtKB-KW"/>
</dbReference>
<evidence type="ECO:0000259" key="2">
    <source>
        <dbReference type="Pfam" id="PF00107"/>
    </source>
</evidence>
<reference evidence="4 5" key="1">
    <citation type="submission" date="2022-04" db="EMBL/GenBank/DDBJ databases">
        <authorList>
            <person name="Ye Y.-Q."/>
            <person name="Du Z.-J."/>
        </authorList>
    </citation>
    <scope>NUCLEOTIDE SEQUENCE [LARGE SCALE GENOMIC DNA]</scope>
    <source>
        <strain evidence="4 5">A6E488</strain>
    </source>
</reference>
<evidence type="ECO:0000259" key="3">
    <source>
        <dbReference type="Pfam" id="PF08240"/>
    </source>
</evidence>
<dbReference type="SUPFAM" id="SSF51735">
    <property type="entry name" value="NAD(P)-binding Rossmann-fold domains"/>
    <property type="match status" value="1"/>
</dbReference>
<dbReference type="PANTHER" id="PTHR43401:SF2">
    <property type="entry name" value="L-THREONINE 3-DEHYDROGENASE"/>
    <property type="match status" value="1"/>
</dbReference>
<dbReference type="CDD" id="cd08231">
    <property type="entry name" value="MDR_TM0436_like"/>
    <property type="match status" value="1"/>
</dbReference>
<dbReference type="SUPFAM" id="SSF50129">
    <property type="entry name" value="GroES-like"/>
    <property type="match status" value="1"/>
</dbReference>
<feature type="domain" description="Alcohol dehydrogenase-like C-terminal" evidence="2">
    <location>
        <begin position="209"/>
        <end position="340"/>
    </location>
</feature>
<dbReference type="Pfam" id="PF00107">
    <property type="entry name" value="ADH_zinc_N"/>
    <property type="match status" value="1"/>
</dbReference>
<keyword evidence="5" id="KW-1185">Reference proteome</keyword>
<dbReference type="AlphaFoldDB" id="A0AAW5R529"/>
<dbReference type="InterPro" id="IPR011032">
    <property type="entry name" value="GroES-like_sf"/>
</dbReference>
<dbReference type="Proteomes" id="UP001320898">
    <property type="component" value="Unassembled WGS sequence"/>
</dbReference>
<dbReference type="Gene3D" id="3.40.50.720">
    <property type="entry name" value="NAD(P)-binding Rossmann-like Domain"/>
    <property type="match status" value="1"/>
</dbReference>